<feature type="compositionally biased region" description="Basic and acidic residues" evidence="1">
    <location>
        <begin position="24"/>
        <end position="44"/>
    </location>
</feature>
<keyword evidence="3" id="KW-1185">Reference proteome</keyword>
<dbReference type="GeneID" id="37268860"/>
<feature type="region of interest" description="Disordered" evidence="1">
    <location>
        <begin position="206"/>
        <end position="245"/>
    </location>
</feature>
<feature type="compositionally biased region" description="Basic residues" evidence="1">
    <location>
        <begin position="494"/>
        <end position="504"/>
    </location>
</feature>
<feature type="region of interest" description="Disordered" evidence="1">
    <location>
        <begin position="477"/>
        <end position="504"/>
    </location>
</feature>
<dbReference type="RefSeq" id="XP_025601544.1">
    <property type="nucleotide sequence ID" value="XM_025741316.1"/>
</dbReference>
<protein>
    <recommendedName>
        <fullName evidence="4">RNase H type-1 domain-containing protein</fullName>
    </recommendedName>
</protein>
<organism evidence="2 3">
    <name type="scientific">Tilletiopsis washingtonensis</name>
    <dbReference type="NCBI Taxonomy" id="58919"/>
    <lineage>
        <taxon>Eukaryota</taxon>
        <taxon>Fungi</taxon>
        <taxon>Dikarya</taxon>
        <taxon>Basidiomycota</taxon>
        <taxon>Ustilaginomycotina</taxon>
        <taxon>Exobasidiomycetes</taxon>
        <taxon>Entylomatales</taxon>
        <taxon>Entylomatales incertae sedis</taxon>
        <taxon>Tilletiopsis</taxon>
    </lineage>
</organism>
<proteinExistence type="predicted"/>
<reference evidence="2 3" key="1">
    <citation type="journal article" date="2018" name="Mol. Biol. Evol.">
        <title>Broad Genomic Sampling Reveals a Smut Pathogenic Ancestry of the Fungal Clade Ustilaginomycotina.</title>
        <authorList>
            <person name="Kijpornyongpan T."/>
            <person name="Mondo S.J."/>
            <person name="Barry K."/>
            <person name="Sandor L."/>
            <person name="Lee J."/>
            <person name="Lipzen A."/>
            <person name="Pangilinan J."/>
            <person name="LaButti K."/>
            <person name="Hainaut M."/>
            <person name="Henrissat B."/>
            <person name="Grigoriev I.V."/>
            <person name="Spatafora J.W."/>
            <person name="Aime M.C."/>
        </authorList>
    </citation>
    <scope>NUCLEOTIDE SEQUENCE [LARGE SCALE GENOMIC DNA]</scope>
    <source>
        <strain evidence="2 3">MCA 4186</strain>
    </source>
</reference>
<dbReference type="InterPro" id="IPR036397">
    <property type="entry name" value="RNaseH_sf"/>
</dbReference>
<dbReference type="OrthoDB" id="407198at2759"/>
<dbReference type="Proteomes" id="UP000245946">
    <property type="component" value="Unassembled WGS sequence"/>
</dbReference>
<evidence type="ECO:0000313" key="2">
    <source>
        <dbReference type="EMBL" id="PWO01266.1"/>
    </source>
</evidence>
<dbReference type="SUPFAM" id="SSF53098">
    <property type="entry name" value="Ribonuclease H-like"/>
    <property type="match status" value="1"/>
</dbReference>
<dbReference type="GO" id="GO:0003676">
    <property type="term" value="F:nucleic acid binding"/>
    <property type="evidence" value="ECO:0007669"/>
    <property type="project" value="InterPro"/>
</dbReference>
<feature type="region of interest" description="Disordered" evidence="1">
    <location>
        <begin position="19"/>
        <end position="59"/>
    </location>
</feature>
<dbReference type="STRING" id="58919.A0A316ZLJ3"/>
<name>A0A316ZLJ3_9BASI</name>
<dbReference type="InterPro" id="IPR012337">
    <property type="entry name" value="RNaseH-like_sf"/>
</dbReference>
<sequence length="504" mass="54332">MASSSENYFEAWKKGTAPAPRALTAKEKKAQEEAALAKEPRLNVRLDQPGGASYAPDILGPHNSQRRLFVPYSEDGSGQQMYDFRRDIAERSQASGSGSALPDVASLTVEDTSASAAQQYANSIDLTPQPPSIAQQFAPLRAPAPLLMPGEGEDDGASINTSATKTSIQTTATARQLAAGMTSTGLAPRVVQKNMAIAPTVIPASRTGGAASTTRTSNRKLDAPTEAELQRGTTEFEERSGAGRAPALVKTDAGATRRPGVADEFIADPRPWRPLRLVRRIDPSQMLVLCAGLELSTADAASLTAARARADGFGQEEDTQALLSSFADAEGSDVRCGLGAFFVPCPPAGEGDKRVELNLSRRLERAAHEQTSSGIRAALRAVVAGLEYCRWEEEGYQGIVVGTSEHWIVSGITNDIWLWRKNGWMLTTEGPQGPPGNLVPNRDLWELLDFVVRGYEKIDCSVRFWLLPRSETRPAKELAQEGALKSNQQPGLVKWRKKKLGRNA</sequence>
<dbReference type="EMBL" id="KZ819283">
    <property type="protein sequence ID" value="PWO01266.1"/>
    <property type="molecule type" value="Genomic_DNA"/>
</dbReference>
<gene>
    <name evidence="2" type="ORF">FA09DRAFT_327215</name>
</gene>
<dbReference type="Gene3D" id="3.30.420.10">
    <property type="entry name" value="Ribonuclease H-like superfamily/Ribonuclease H"/>
    <property type="match status" value="1"/>
</dbReference>
<evidence type="ECO:0000256" key="1">
    <source>
        <dbReference type="SAM" id="MobiDB-lite"/>
    </source>
</evidence>
<evidence type="ECO:0008006" key="4">
    <source>
        <dbReference type="Google" id="ProtNLM"/>
    </source>
</evidence>
<dbReference type="AlphaFoldDB" id="A0A316ZLJ3"/>
<evidence type="ECO:0000313" key="3">
    <source>
        <dbReference type="Proteomes" id="UP000245946"/>
    </source>
</evidence>
<accession>A0A316ZLJ3</accession>